<proteinExistence type="predicted"/>
<name>A0A1Z3U7X4_BREVE</name>
<evidence type="ECO:0000256" key="1">
    <source>
        <dbReference type="SAM" id="Phobius"/>
    </source>
</evidence>
<sequence length="148" mass="15884">MNLSRLTGLFPSRLTVAAVLGCVVLIPLAVWTSWKAGVADHDRRGAQAVAADYHRQITAPTTGFIARLESCKASLAGTEGSLRVQNAAVETLRQTAAADAARADRLVKASQAQAVAAERRAQTMLQFQPRDGEGRCDAAFRLHQETIE</sequence>
<evidence type="ECO:0000313" key="3">
    <source>
        <dbReference type="Proteomes" id="UP000197050"/>
    </source>
</evidence>
<accession>A0A1Z3U7X4</accession>
<dbReference type="EMBL" id="CP022048">
    <property type="protein sequence ID" value="ASE39361.1"/>
    <property type="molecule type" value="Genomic_DNA"/>
</dbReference>
<dbReference type="GeneID" id="34014653"/>
<dbReference type="AlphaFoldDB" id="A0A1Z3U7X4"/>
<evidence type="ECO:0000313" key="2">
    <source>
        <dbReference type="EMBL" id="ASE39361.1"/>
    </source>
</evidence>
<dbReference type="Proteomes" id="UP000197050">
    <property type="component" value="Chromosome"/>
</dbReference>
<dbReference type="KEGG" id="bvc:CEP68_07510"/>
<protein>
    <recommendedName>
        <fullName evidence="4">DUF2570 domain-containing protein</fullName>
    </recommendedName>
</protein>
<reference evidence="3" key="1">
    <citation type="submission" date="2017-06" db="EMBL/GenBank/DDBJ databases">
        <title>FDA dAtabase for Regulatory Grade micrObial Sequences (FDA-ARGOS): Supporting development and validation of Infectious Disease Dx tests.</title>
        <authorList>
            <person name="Minogue T."/>
            <person name="Wolcott M."/>
            <person name="Wasieloski L."/>
            <person name="Aguilar W."/>
            <person name="Moore D."/>
            <person name="Tallon L."/>
            <person name="Sadzewicz L."/>
            <person name="Sengamalay N."/>
            <person name="Ott S."/>
            <person name="Godinez A."/>
            <person name="Nagaraj S."/>
            <person name="Nadendla S."/>
            <person name="Geyer C."/>
            <person name="Sichtig H."/>
        </authorList>
    </citation>
    <scope>NUCLEOTIDE SEQUENCE [LARGE SCALE GENOMIC DNA]</scope>
    <source>
        <strain evidence="3">FDAARGOS_289</strain>
    </source>
</reference>
<evidence type="ECO:0008006" key="4">
    <source>
        <dbReference type="Google" id="ProtNLM"/>
    </source>
</evidence>
<organism evidence="2 3">
    <name type="scientific">Brevundimonas vesicularis</name>
    <name type="common">Pseudomonas vesicularis</name>
    <dbReference type="NCBI Taxonomy" id="41276"/>
    <lineage>
        <taxon>Bacteria</taxon>
        <taxon>Pseudomonadati</taxon>
        <taxon>Pseudomonadota</taxon>
        <taxon>Alphaproteobacteria</taxon>
        <taxon>Caulobacterales</taxon>
        <taxon>Caulobacteraceae</taxon>
        <taxon>Brevundimonas</taxon>
    </lineage>
</organism>
<keyword evidence="1" id="KW-1133">Transmembrane helix</keyword>
<keyword evidence="1" id="KW-0472">Membrane</keyword>
<feature type="transmembrane region" description="Helical" evidence="1">
    <location>
        <begin position="12"/>
        <end position="34"/>
    </location>
</feature>
<gene>
    <name evidence="2" type="ORF">CEP68_07510</name>
</gene>
<dbReference type="RefSeq" id="WP_088582554.1">
    <property type="nucleotide sequence ID" value="NZ_CP022048.2"/>
</dbReference>
<keyword evidence="1" id="KW-0812">Transmembrane</keyword>